<organism evidence="4 5">
    <name type="scientific">Candidatus Brachybacterium merdavium</name>
    <dbReference type="NCBI Taxonomy" id="2838513"/>
    <lineage>
        <taxon>Bacteria</taxon>
        <taxon>Bacillati</taxon>
        <taxon>Actinomycetota</taxon>
        <taxon>Actinomycetes</taxon>
        <taxon>Micrococcales</taxon>
        <taxon>Dermabacteraceae</taxon>
        <taxon>Brachybacterium</taxon>
    </lineage>
</organism>
<dbReference type="InterPro" id="IPR015943">
    <property type="entry name" value="WD40/YVTN_repeat-like_dom_sf"/>
</dbReference>
<dbReference type="InterPro" id="IPR011047">
    <property type="entry name" value="Quinoprotein_ADH-like_sf"/>
</dbReference>
<dbReference type="Pfam" id="PF13360">
    <property type="entry name" value="PQQ_2"/>
    <property type="match status" value="1"/>
</dbReference>
<feature type="domain" description="Pyrrolo-quinoline quinone repeat" evidence="3">
    <location>
        <begin position="375"/>
        <end position="536"/>
    </location>
</feature>
<evidence type="ECO:0000313" key="5">
    <source>
        <dbReference type="Proteomes" id="UP000823823"/>
    </source>
</evidence>
<dbReference type="Proteomes" id="UP000823823">
    <property type="component" value="Unassembled WGS sequence"/>
</dbReference>
<gene>
    <name evidence="4" type="ORF">H9786_02305</name>
</gene>
<accession>A0A9D2LB38</accession>
<dbReference type="SUPFAM" id="SSF50998">
    <property type="entry name" value="Quinoprotein alcohol dehydrogenase-like"/>
    <property type="match status" value="1"/>
</dbReference>
<keyword evidence="2" id="KW-1133">Transmembrane helix</keyword>
<comment type="caution">
    <text evidence="4">The sequence shown here is derived from an EMBL/GenBank/DDBJ whole genome shotgun (WGS) entry which is preliminary data.</text>
</comment>
<feature type="transmembrane region" description="Helical" evidence="2">
    <location>
        <begin position="70"/>
        <end position="89"/>
    </location>
</feature>
<protein>
    <recommendedName>
        <fullName evidence="3">Pyrrolo-quinoline quinone repeat domain-containing protein</fullName>
    </recommendedName>
</protein>
<keyword evidence="2" id="KW-0472">Membrane</keyword>
<feature type="compositionally biased region" description="Acidic residues" evidence="1">
    <location>
        <begin position="232"/>
        <end position="247"/>
    </location>
</feature>
<reference evidence="4" key="2">
    <citation type="submission" date="2021-04" db="EMBL/GenBank/DDBJ databases">
        <authorList>
            <person name="Gilroy R."/>
        </authorList>
    </citation>
    <scope>NUCLEOTIDE SEQUENCE</scope>
    <source>
        <strain evidence="4">ChiHjej13B12-24818</strain>
    </source>
</reference>
<dbReference type="InterPro" id="IPR002372">
    <property type="entry name" value="PQQ_rpt_dom"/>
</dbReference>
<evidence type="ECO:0000259" key="3">
    <source>
        <dbReference type="Pfam" id="PF13360"/>
    </source>
</evidence>
<proteinExistence type="predicted"/>
<dbReference type="EMBL" id="DWZH01000017">
    <property type="protein sequence ID" value="HJB09354.1"/>
    <property type="molecule type" value="Genomic_DNA"/>
</dbReference>
<evidence type="ECO:0000256" key="2">
    <source>
        <dbReference type="SAM" id="Phobius"/>
    </source>
</evidence>
<dbReference type="Gene3D" id="2.130.10.10">
    <property type="entry name" value="YVTN repeat-like/Quinoprotein amine dehydrogenase"/>
    <property type="match status" value="1"/>
</dbReference>
<feature type="transmembrane region" description="Helical" evidence="2">
    <location>
        <begin position="12"/>
        <end position="31"/>
    </location>
</feature>
<feature type="compositionally biased region" description="Low complexity" evidence="1">
    <location>
        <begin position="248"/>
        <end position="258"/>
    </location>
</feature>
<evidence type="ECO:0000313" key="4">
    <source>
        <dbReference type="EMBL" id="HJB09354.1"/>
    </source>
</evidence>
<feature type="region of interest" description="Disordered" evidence="1">
    <location>
        <begin position="223"/>
        <end position="298"/>
    </location>
</feature>
<sequence length="566" mass="57902">MRKQESAPEISTAVGAAVVLLALAGICALLASHLLIGALRLAAGVLAGAGLGMLVLPIARRWLPRQRRRLLAAALALLVAAALTVPAAVDSRTPPLEDQAVAVLEPLDEHDHITSVPDPPDPAASPVLIRRADGSAQLLRAGRLDPLEPADGDVLALSADGSRLLRIGEDSTRVLALPEDSAPVPEAVLPGQVLALADDRAVARACEDETCRLSGYDLAAAAETEGPAAGTDADDEDAEGTDADDETAQGADAGGEATEGADAEEALPAVWTVGDAAETRGPDPAGTQLPAASATEQPPGLLEATQLTGLVPGVPLRFDPAQGWLQLDPATGFPLGEVLAGPEQHCRIAVTTPVRDGASLQETGPQTVSVCSEPDGSMTARAHRDGAMLWESAPSPAGQWQVRLESGRVLAVGTEAGADVPGEIVASSQQADWGAPGGTALQEADALVARLGIDGDRMVAANATGQLLAYDTADGTNLWTLPLPEPEGMHGVLEAGTVVALDRLDRTHPLQPRHGRRLRIVDAATGQITQQAVVTDEVTALKGLSGGRALVTTAEHTLLLGPVPAA</sequence>
<dbReference type="AlphaFoldDB" id="A0A9D2LB38"/>
<keyword evidence="2" id="KW-0812">Transmembrane</keyword>
<name>A0A9D2LB38_9MICO</name>
<reference evidence="4" key="1">
    <citation type="journal article" date="2021" name="PeerJ">
        <title>Extensive microbial diversity within the chicken gut microbiome revealed by metagenomics and culture.</title>
        <authorList>
            <person name="Gilroy R."/>
            <person name="Ravi A."/>
            <person name="Getino M."/>
            <person name="Pursley I."/>
            <person name="Horton D.L."/>
            <person name="Alikhan N.F."/>
            <person name="Baker D."/>
            <person name="Gharbi K."/>
            <person name="Hall N."/>
            <person name="Watson M."/>
            <person name="Adriaenssens E.M."/>
            <person name="Foster-Nyarko E."/>
            <person name="Jarju S."/>
            <person name="Secka A."/>
            <person name="Antonio M."/>
            <person name="Oren A."/>
            <person name="Chaudhuri R.R."/>
            <person name="La Ragione R."/>
            <person name="Hildebrand F."/>
            <person name="Pallen M.J."/>
        </authorList>
    </citation>
    <scope>NUCLEOTIDE SEQUENCE</scope>
    <source>
        <strain evidence="4">ChiHjej13B12-24818</strain>
    </source>
</reference>
<feature type="transmembrane region" description="Helical" evidence="2">
    <location>
        <begin position="37"/>
        <end position="58"/>
    </location>
</feature>
<evidence type="ECO:0000256" key="1">
    <source>
        <dbReference type="SAM" id="MobiDB-lite"/>
    </source>
</evidence>